<dbReference type="InterPro" id="IPR035895">
    <property type="entry name" value="HPr-like_sf"/>
</dbReference>
<dbReference type="Gene3D" id="3.30.1340.10">
    <property type="entry name" value="HPr-like"/>
    <property type="match status" value="1"/>
</dbReference>
<dbReference type="NCBIfam" id="TIGR01003">
    <property type="entry name" value="PTS_HPr_family"/>
    <property type="match status" value="1"/>
</dbReference>
<dbReference type="InterPro" id="IPR001020">
    <property type="entry name" value="PTS_HPr_His_P_site"/>
</dbReference>
<proteinExistence type="predicted"/>
<dbReference type="PANTHER" id="PTHR33705">
    <property type="entry name" value="PHOSPHOCARRIER PROTEIN HPR"/>
    <property type="match status" value="1"/>
</dbReference>
<evidence type="ECO:0000256" key="5">
    <source>
        <dbReference type="ARBA" id="ARBA00022683"/>
    </source>
</evidence>
<dbReference type="RefSeq" id="WP_009943063.1">
    <property type="nucleotide sequence ID" value="NZ_BAAAGS010000010.1"/>
</dbReference>
<keyword evidence="8" id="KW-1185">Reference proteome</keyword>
<sequence length="89" mass="9082">MPERRVTVASKVGLHARPAALVAKAAAAQSVKITIRKDDTQPVEAGSILGLMTLGAAHGDEVVLSAEGEGAEAALDHLVQLVGSDLDES</sequence>
<evidence type="ECO:0000313" key="7">
    <source>
        <dbReference type="EMBL" id="GAA0520853.1"/>
    </source>
</evidence>
<evidence type="ECO:0000256" key="2">
    <source>
        <dbReference type="ARBA" id="ARBA00004496"/>
    </source>
</evidence>
<evidence type="ECO:0000256" key="3">
    <source>
        <dbReference type="ARBA" id="ARBA00020422"/>
    </source>
</evidence>
<dbReference type="EMBL" id="BAAAGS010000010">
    <property type="protein sequence ID" value="GAA0520853.1"/>
    <property type="molecule type" value="Genomic_DNA"/>
</dbReference>
<dbReference type="InterPro" id="IPR000032">
    <property type="entry name" value="HPr-like"/>
</dbReference>
<feature type="domain" description="HPr" evidence="6">
    <location>
        <begin position="1"/>
        <end position="89"/>
    </location>
</feature>
<evidence type="ECO:0000313" key="8">
    <source>
        <dbReference type="Proteomes" id="UP001500729"/>
    </source>
</evidence>
<protein>
    <recommendedName>
        <fullName evidence="3">Phosphocarrier protein HPr</fullName>
    </recommendedName>
</protein>
<keyword evidence="5" id="KW-0598">Phosphotransferase system</keyword>
<comment type="subcellular location">
    <subcellularLocation>
        <location evidence="2">Cytoplasm</location>
    </subcellularLocation>
</comment>
<gene>
    <name evidence="7" type="ORF">GCM10009533_19940</name>
</gene>
<dbReference type="PANTHER" id="PTHR33705:SF2">
    <property type="entry name" value="PHOSPHOCARRIER PROTEIN NPR"/>
    <property type="match status" value="1"/>
</dbReference>
<accession>A0ABN1CLU0</accession>
<dbReference type="PROSITE" id="PS51350">
    <property type="entry name" value="PTS_HPR_DOM"/>
    <property type="match status" value="1"/>
</dbReference>
<keyword evidence="4" id="KW-0963">Cytoplasm</keyword>
<evidence type="ECO:0000256" key="4">
    <source>
        <dbReference type="ARBA" id="ARBA00022490"/>
    </source>
</evidence>
<reference evidence="7 8" key="1">
    <citation type="journal article" date="2019" name="Int. J. Syst. Evol. Microbiol.">
        <title>The Global Catalogue of Microorganisms (GCM) 10K type strain sequencing project: providing services to taxonomists for standard genome sequencing and annotation.</title>
        <authorList>
            <consortium name="The Broad Institute Genomics Platform"/>
            <consortium name="The Broad Institute Genome Sequencing Center for Infectious Disease"/>
            <person name="Wu L."/>
            <person name="Ma J."/>
        </authorList>
    </citation>
    <scope>NUCLEOTIDE SEQUENCE [LARGE SCALE GENOMIC DNA]</scope>
    <source>
        <strain evidence="7 8">JCM 10303</strain>
    </source>
</reference>
<dbReference type="Proteomes" id="UP001500729">
    <property type="component" value="Unassembled WGS sequence"/>
</dbReference>
<evidence type="ECO:0000256" key="1">
    <source>
        <dbReference type="ARBA" id="ARBA00003681"/>
    </source>
</evidence>
<organism evidence="7 8">
    <name type="scientific">Saccharopolyspora erythraea</name>
    <name type="common">Streptomyces erythraeus</name>
    <dbReference type="NCBI Taxonomy" id="1836"/>
    <lineage>
        <taxon>Bacteria</taxon>
        <taxon>Bacillati</taxon>
        <taxon>Actinomycetota</taxon>
        <taxon>Actinomycetes</taxon>
        <taxon>Pseudonocardiales</taxon>
        <taxon>Pseudonocardiaceae</taxon>
        <taxon>Saccharopolyspora</taxon>
    </lineage>
</organism>
<dbReference type="CDD" id="cd00367">
    <property type="entry name" value="PTS-HPr_like"/>
    <property type="match status" value="1"/>
</dbReference>
<name>A0ABN1CLU0_SACER</name>
<evidence type="ECO:0000259" key="6">
    <source>
        <dbReference type="PROSITE" id="PS51350"/>
    </source>
</evidence>
<dbReference type="PRINTS" id="PR00107">
    <property type="entry name" value="PHOSPHOCPHPR"/>
</dbReference>
<dbReference type="PROSITE" id="PS00369">
    <property type="entry name" value="PTS_HPR_HIS"/>
    <property type="match status" value="1"/>
</dbReference>
<dbReference type="InterPro" id="IPR050399">
    <property type="entry name" value="HPr"/>
</dbReference>
<comment type="caution">
    <text evidence="7">The sequence shown here is derived from an EMBL/GenBank/DDBJ whole genome shotgun (WGS) entry which is preliminary data.</text>
</comment>
<dbReference type="SUPFAM" id="SSF55594">
    <property type="entry name" value="HPr-like"/>
    <property type="match status" value="1"/>
</dbReference>
<comment type="function">
    <text evidence="1">General (non sugar-specific) component of the phosphoenolpyruvate-dependent sugar phosphotransferase system (sugar PTS). This major carbohydrate active-transport system catalyzes the phosphorylation of incoming sugar substrates concomitantly with their translocation across the cell membrane. The phosphoryl group from phosphoenolpyruvate (PEP) is transferred to the phosphoryl carrier protein HPr by enzyme I. Phospho-HPr then transfers it to the PTS EIIA domain.</text>
</comment>
<dbReference type="Pfam" id="PF00381">
    <property type="entry name" value="PTS-HPr"/>
    <property type="match status" value="1"/>
</dbReference>